<proteinExistence type="predicted"/>
<sequence>MSAKQKEIILRDCSKCNESIKQDNKLHCKIKIKDLNLPFSCYSEVTVKRECGYFKEINK</sequence>
<evidence type="ECO:0000313" key="1">
    <source>
        <dbReference type="EMBL" id="KLD96716.1"/>
    </source>
</evidence>
<evidence type="ECO:0000313" key="2">
    <source>
        <dbReference type="Proteomes" id="UP000035514"/>
    </source>
</evidence>
<protein>
    <submittedName>
        <fullName evidence="1">Uncharacterized protein</fullName>
    </submittedName>
</protein>
<dbReference type="AlphaFoldDB" id="A0A0G9JR41"/>
<accession>A0A0G9JR41</accession>
<dbReference type="RefSeq" id="WP_046997323.1">
    <property type="nucleotide sequence ID" value="NZ_JAIQ01000165.1"/>
</dbReference>
<organism evidence="1 2">
    <name type="scientific">Aliarcobacter butzleri L348</name>
    <dbReference type="NCBI Taxonomy" id="1447256"/>
    <lineage>
        <taxon>Bacteria</taxon>
        <taxon>Pseudomonadati</taxon>
        <taxon>Campylobacterota</taxon>
        <taxon>Epsilonproteobacteria</taxon>
        <taxon>Campylobacterales</taxon>
        <taxon>Arcobacteraceae</taxon>
        <taxon>Aliarcobacter</taxon>
    </lineage>
</organism>
<dbReference type="EMBL" id="JAIQ01000165">
    <property type="protein sequence ID" value="KLD96716.1"/>
    <property type="molecule type" value="Genomic_DNA"/>
</dbReference>
<gene>
    <name evidence="1" type="ORF">AA20_11510</name>
</gene>
<name>A0A0G9JR41_9BACT</name>
<comment type="caution">
    <text evidence="1">The sequence shown here is derived from an EMBL/GenBank/DDBJ whole genome shotgun (WGS) entry which is preliminary data.</text>
</comment>
<reference evidence="1 2" key="1">
    <citation type="submission" date="2014-01" db="EMBL/GenBank/DDBJ databases">
        <title>Development of a Comparative Genomic Fingerprinting Assay for High Resolution Genotyping of Arcobacter butzleri.</title>
        <authorList>
            <person name="Webb A.L."/>
            <person name="Inglis G.D."/>
            <person name="Kruczkiewicz P."/>
            <person name="Selinger L.B."/>
            <person name="Taboada E.N."/>
        </authorList>
    </citation>
    <scope>NUCLEOTIDE SEQUENCE [LARGE SCALE GENOMIC DNA]</scope>
    <source>
        <strain evidence="1 2">L348</strain>
    </source>
</reference>
<dbReference type="PATRIC" id="fig|1447256.3.peg.2257"/>
<dbReference type="Proteomes" id="UP000035514">
    <property type="component" value="Unassembled WGS sequence"/>
</dbReference>